<organism evidence="1 2">
    <name type="scientific">Chloroflexus islandicus</name>
    <dbReference type="NCBI Taxonomy" id="1707952"/>
    <lineage>
        <taxon>Bacteria</taxon>
        <taxon>Bacillati</taxon>
        <taxon>Chloroflexota</taxon>
        <taxon>Chloroflexia</taxon>
        <taxon>Chloroflexales</taxon>
        <taxon>Chloroflexineae</taxon>
        <taxon>Chloroflexaceae</taxon>
        <taxon>Chloroflexus</taxon>
    </lineage>
</organism>
<dbReference type="EMBL" id="LWQS01000038">
    <property type="protein sequence ID" value="OAN47205.1"/>
    <property type="molecule type" value="Genomic_DNA"/>
</dbReference>
<name>A0A178MGG3_9CHLR</name>
<accession>A0A178MGG3</accession>
<proteinExistence type="predicted"/>
<dbReference type="Proteomes" id="UP000078287">
    <property type="component" value="Unassembled WGS sequence"/>
</dbReference>
<evidence type="ECO:0000313" key="1">
    <source>
        <dbReference type="EMBL" id="OAN47205.1"/>
    </source>
</evidence>
<sequence length="165" mass="17904">MFLAQRFFTAEGAESAGFLPQRAQRAQVFYRRGCRERRFFTAEGAESAGGMGIILDALGGKHHVTLTPNPSPAGAGEGRYSLPLHDACPAYYAAPLLMPYGGSRGRRMRANATAPRVFTAEDAEVLERDDPPSSPRWWRALTGPSVIASPRDGQSRALHLPVGSY</sequence>
<dbReference type="AlphaFoldDB" id="A0A178MGG3"/>
<evidence type="ECO:0000313" key="2">
    <source>
        <dbReference type="Proteomes" id="UP000078287"/>
    </source>
</evidence>
<keyword evidence="2" id="KW-1185">Reference proteome</keyword>
<gene>
    <name evidence="1" type="ORF">A6A03_00210</name>
</gene>
<reference evidence="1 2" key="1">
    <citation type="submission" date="2016-04" db="EMBL/GenBank/DDBJ databases">
        <title>Chloroflexus islandicus sp. nov., a thermophilic filamentous anoxygenic phototrophic bacterium from geyser Strokkur (Iceland).</title>
        <authorList>
            <person name="Gaisin V.A."/>
            <person name="Kalashnikov A.M."/>
            <person name="Sukhacheva M.V."/>
            <person name="Grouzdev D.S."/>
            <person name="Ivanov T.M."/>
            <person name="Kuznetsov B."/>
            <person name="Gorlenko V.M."/>
        </authorList>
    </citation>
    <scope>NUCLEOTIDE SEQUENCE [LARGE SCALE GENOMIC DNA]</scope>
    <source>
        <strain evidence="2">isl-2</strain>
    </source>
</reference>
<comment type="caution">
    <text evidence="1">The sequence shown here is derived from an EMBL/GenBank/DDBJ whole genome shotgun (WGS) entry which is preliminary data.</text>
</comment>
<protein>
    <submittedName>
        <fullName evidence="1">Uncharacterized protein</fullName>
    </submittedName>
</protein>